<dbReference type="Gene3D" id="1.20.120.940">
    <property type="entry name" value="Putative aromatic acid exporter, C-terminal domain"/>
    <property type="match status" value="1"/>
</dbReference>
<evidence type="ECO:0000256" key="2">
    <source>
        <dbReference type="ARBA" id="ARBA00006544"/>
    </source>
</evidence>
<proteinExistence type="inferred from homology"/>
<evidence type="ECO:0000256" key="5">
    <source>
        <dbReference type="ARBA" id="ARBA00022989"/>
    </source>
</evidence>
<evidence type="ECO:0000313" key="9">
    <source>
        <dbReference type="EMBL" id="MBH9581120.1"/>
    </source>
</evidence>
<dbReference type="PANTHER" id="PTHR40064:SF1">
    <property type="entry name" value="MEMBRANE PROTEIN"/>
    <property type="match status" value="1"/>
</dbReference>
<keyword evidence="12" id="KW-1185">Reference proteome</keyword>
<evidence type="ECO:0000256" key="6">
    <source>
        <dbReference type="ARBA" id="ARBA00023136"/>
    </source>
</evidence>
<feature type="domain" description="Putative aromatic acid exporter C-terminal" evidence="8">
    <location>
        <begin position="151"/>
        <end position="314"/>
    </location>
</feature>
<dbReference type="PANTHER" id="PTHR40064">
    <property type="entry name" value="MEMBRANE PROTEIN-RELATED"/>
    <property type="match status" value="1"/>
</dbReference>
<dbReference type="RefSeq" id="WP_115856057.1">
    <property type="nucleotide sequence ID" value="NZ_CAJUZR010000004.1"/>
</dbReference>
<dbReference type="Pfam" id="PF11728">
    <property type="entry name" value="ArAE_1_C"/>
    <property type="match status" value="1"/>
</dbReference>
<reference evidence="10 11" key="1">
    <citation type="journal article" date="2018" name="Vet. Microbiol.">
        <title>Characterisation of Staphylococcus felis isolated from cats using whole genome sequencing.</title>
        <authorList>
            <person name="Worthing K."/>
            <person name="Pang S."/>
            <person name="Trott D.J."/>
            <person name="Abraham S."/>
            <person name="Coombs G.W."/>
            <person name="Jordan D."/>
            <person name="McIntyre L."/>
            <person name="Davies M.R."/>
            <person name="Norris J."/>
        </authorList>
    </citation>
    <scope>NUCLEOTIDE SEQUENCE [LARGE SCALE GENOMIC DNA]</scope>
    <source>
        <strain evidence="10 11">F25</strain>
    </source>
</reference>
<reference evidence="9 12" key="2">
    <citation type="submission" date="2020-12" db="EMBL/GenBank/DDBJ databases">
        <title>Genomic analysis of Staphylococcus felis from a cat with skin infection.</title>
        <authorList>
            <person name="Aslantas O."/>
            <person name="Keskin O."/>
            <person name="Buyukaltay K."/>
            <person name="Gullu Yucetepe A."/>
        </authorList>
    </citation>
    <scope>NUCLEOTIDE SEQUENCE [LARGE SCALE GENOMIC DNA]</scope>
    <source>
        <strain evidence="9 12">HARRANVET</strain>
    </source>
</reference>
<evidence type="ECO:0000313" key="11">
    <source>
        <dbReference type="Proteomes" id="UP000256337"/>
    </source>
</evidence>
<gene>
    <name evidence="10" type="ORF">DOS76_10415</name>
    <name evidence="9" type="ORF">I9026_06990</name>
</gene>
<evidence type="ECO:0000256" key="1">
    <source>
        <dbReference type="ARBA" id="ARBA00004651"/>
    </source>
</evidence>
<dbReference type="EMBL" id="JAEDAQ010000010">
    <property type="protein sequence ID" value="MBH9581120.1"/>
    <property type="molecule type" value="Genomic_DNA"/>
</dbReference>
<keyword evidence="3" id="KW-1003">Cell membrane</keyword>
<evidence type="ECO:0000259" key="8">
    <source>
        <dbReference type="Pfam" id="PF11728"/>
    </source>
</evidence>
<feature type="transmembrane region" description="Helical" evidence="7">
    <location>
        <begin position="125"/>
        <end position="143"/>
    </location>
</feature>
<comment type="subcellular location">
    <subcellularLocation>
        <location evidence="1">Cell membrane</location>
        <topology evidence="1">Multi-pass membrane protein</topology>
    </subcellularLocation>
</comment>
<dbReference type="InterPro" id="IPR021062">
    <property type="entry name" value="ArAE_1_C"/>
</dbReference>
<keyword evidence="4 7" id="KW-0812">Transmembrane</keyword>
<evidence type="ECO:0000313" key="10">
    <source>
        <dbReference type="EMBL" id="REI19763.1"/>
    </source>
</evidence>
<comment type="similarity">
    <text evidence="2">Belongs to the UPF0421 family.</text>
</comment>
<keyword evidence="6 7" id="KW-0472">Membrane</keyword>
<dbReference type="InterPro" id="IPR052984">
    <property type="entry name" value="UPF0421"/>
</dbReference>
<feature type="transmembrane region" description="Helical" evidence="7">
    <location>
        <begin position="57"/>
        <end position="78"/>
    </location>
</feature>
<sequence length="325" mass="37461">MFRLNPYRIGFRTIKTAIGMALGVIIAKFLGLDNYASSAILIVLCIKDTKMNSVNAIISRFVSCIIAIGFGALVFSILGQHAIVLGLIVLFFIPLTVMINMQEGVVTSIVILLHLFNAPSIDLHLMYNEVLLLIVGLSIAFFMNSIMPSFDKELEKYQKEIETQIQKIFYTFSNACASHNNHPNVSFQPLMKMIQEAKSVAFRDVKNHFVRNENSYYHYFDMREDQIEILKRIQYHIEHIHANDELSVHVAELFKEMAENVNENNYTALRLHKLYHIRLLIDKQPLPETHDALYTRSSMIQILYDTEEYLSIKSQFGSLKMHHEV</sequence>
<name>A0AAX1RTX2_9STAP</name>
<dbReference type="Pfam" id="PF06081">
    <property type="entry name" value="ArAE_1"/>
    <property type="match status" value="1"/>
</dbReference>
<feature type="transmembrane region" description="Helical" evidence="7">
    <location>
        <begin position="20"/>
        <end position="45"/>
    </location>
</feature>
<dbReference type="Proteomes" id="UP000597038">
    <property type="component" value="Unassembled WGS sequence"/>
</dbReference>
<dbReference type="Proteomes" id="UP000256337">
    <property type="component" value="Unassembled WGS sequence"/>
</dbReference>
<dbReference type="InterPro" id="IPR010343">
    <property type="entry name" value="ArAE_1"/>
</dbReference>
<comment type="caution">
    <text evidence="10">The sequence shown here is derived from an EMBL/GenBank/DDBJ whole genome shotgun (WGS) entry which is preliminary data.</text>
</comment>
<dbReference type="EMBL" id="QKYD01000146">
    <property type="protein sequence ID" value="REI19763.1"/>
    <property type="molecule type" value="Genomic_DNA"/>
</dbReference>
<feature type="transmembrane region" description="Helical" evidence="7">
    <location>
        <begin position="84"/>
        <end position="113"/>
    </location>
</feature>
<keyword evidence="5 7" id="KW-1133">Transmembrane helix</keyword>
<dbReference type="GO" id="GO:0005886">
    <property type="term" value="C:plasma membrane"/>
    <property type="evidence" value="ECO:0007669"/>
    <property type="project" value="UniProtKB-SubCell"/>
</dbReference>
<protein>
    <submittedName>
        <fullName evidence="10">Aromatic acid exporter family protein</fullName>
    </submittedName>
</protein>
<dbReference type="InterPro" id="IPR038323">
    <property type="entry name" value="ArAE_1_C_sf"/>
</dbReference>
<evidence type="ECO:0000256" key="4">
    <source>
        <dbReference type="ARBA" id="ARBA00022692"/>
    </source>
</evidence>
<organism evidence="10 11">
    <name type="scientific">Staphylococcus felis</name>
    <dbReference type="NCBI Taxonomy" id="46127"/>
    <lineage>
        <taxon>Bacteria</taxon>
        <taxon>Bacillati</taxon>
        <taxon>Bacillota</taxon>
        <taxon>Bacilli</taxon>
        <taxon>Bacillales</taxon>
        <taxon>Staphylococcaceae</taxon>
        <taxon>Staphylococcus</taxon>
    </lineage>
</organism>
<evidence type="ECO:0000313" key="12">
    <source>
        <dbReference type="Proteomes" id="UP000597038"/>
    </source>
</evidence>
<dbReference type="AlphaFoldDB" id="A0AAX1RTX2"/>
<evidence type="ECO:0000256" key="7">
    <source>
        <dbReference type="SAM" id="Phobius"/>
    </source>
</evidence>
<accession>A0AAX1RTX2</accession>
<evidence type="ECO:0000256" key="3">
    <source>
        <dbReference type="ARBA" id="ARBA00022475"/>
    </source>
</evidence>